<evidence type="ECO:0000313" key="9">
    <source>
        <dbReference type="EMBL" id="MFC4336188.1"/>
    </source>
</evidence>
<dbReference type="HAMAP" id="MF_00073">
    <property type="entry name" value="NusB"/>
    <property type="match status" value="1"/>
</dbReference>
<dbReference type="Gene3D" id="1.10.940.10">
    <property type="entry name" value="NusB-like"/>
    <property type="match status" value="1"/>
</dbReference>
<dbReference type="RefSeq" id="WP_380621823.1">
    <property type="nucleotide sequence ID" value="NZ_JBHSDK010000016.1"/>
</dbReference>
<comment type="caution">
    <text evidence="9">The sequence shown here is derived from an EMBL/GenBank/DDBJ whole genome shotgun (WGS) entry which is preliminary data.</text>
</comment>
<sequence length="177" mass="19394">MGRSSGKKHPELGARSRARARAVEILYEAESRDKDVLDVLAERRRRYMEDPHEAPRLPAYSQELVESVADHLREVDGAITSASQGWTLDRMPAVDRNILRVAANEILFREDVDDVVAIKEAMRVAEQLGSSDDPAFYNAVLDRIARESARAAQSGPNADAEPAPGGADTVDEGGERA</sequence>
<keyword evidence="4 6" id="KW-0805">Transcription regulation</keyword>
<dbReference type="InterPro" id="IPR035926">
    <property type="entry name" value="NusB-like_sf"/>
</dbReference>
<dbReference type="Proteomes" id="UP001595823">
    <property type="component" value="Unassembled WGS sequence"/>
</dbReference>
<evidence type="ECO:0000256" key="5">
    <source>
        <dbReference type="ARBA" id="ARBA00023163"/>
    </source>
</evidence>
<dbReference type="PANTHER" id="PTHR11078:SF3">
    <property type="entry name" value="ANTITERMINATION NUSB DOMAIN-CONTAINING PROTEIN"/>
    <property type="match status" value="1"/>
</dbReference>
<organism evidence="9 10">
    <name type="scientific">Salininema proteolyticum</name>
    <dbReference type="NCBI Taxonomy" id="1607685"/>
    <lineage>
        <taxon>Bacteria</taxon>
        <taxon>Bacillati</taxon>
        <taxon>Actinomycetota</taxon>
        <taxon>Actinomycetes</taxon>
        <taxon>Glycomycetales</taxon>
        <taxon>Glycomycetaceae</taxon>
        <taxon>Salininema</taxon>
    </lineage>
</organism>
<evidence type="ECO:0000259" key="8">
    <source>
        <dbReference type="Pfam" id="PF01029"/>
    </source>
</evidence>
<proteinExistence type="inferred from homology"/>
<comment type="function">
    <text evidence="6">Involved in transcription antitermination. Required for transcription of ribosomal RNA (rRNA) genes. Binds specifically to the boxA antiterminator sequence of the ribosomal RNA (rrn) operons.</text>
</comment>
<evidence type="ECO:0000256" key="2">
    <source>
        <dbReference type="ARBA" id="ARBA00022814"/>
    </source>
</evidence>
<evidence type="ECO:0000256" key="4">
    <source>
        <dbReference type="ARBA" id="ARBA00023015"/>
    </source>
</evidence>
<evidence type="ECO:0000256" key="6">
    <source>
        <dbReference type="HAMAP-Rule" id="MF_00073"/>
    </source>
</evidence>
<reference evidence="10" key="1">
    <citation type="journal article" date="2019" name="Int. J. Syst. Evol. Microbiol.">
        <title>The Global Catalogue of Microorganisms (GCM) 10K type strain sequencing project: providing services to taxonomists for standard genome sequencing and annotation.</title>
        <authorList>
            <consortium name="The Broad Institute Genomics Platform"/>
            <consortium name="The Broad Institute Genome Sequencing Center for Infectious Disease"/>
            <person name="Wu L."/>
            <person name="Ma J."/>
        </authorList>
    </citation>
    <scope>NUCLEOTIDE SEQUENCE [LARGE SCALE GENOMIC DNA]</scope>
    <source>
        <strain evidence="10">IBRC-M 10908</strain>
    </source>
</reference>
<name>A0ABV8U0H5_9ACTN</name>
<dbReference type="Pfam" id="PF01029">
    <property type="entry name" value="NusB"/>
    <property type="match status" value="1"/>
</dbReference>
<dbReference type="InterPro" id="IPR006027">
    <property type="entry name" value="NusB_RsmB_TIM44"/>
</dbReference>
<keyword evidence="3 6" id="KW-0694">RNA-binding</keyword>
<evidence type="ECO:0000256" key="1">
    <source>
        <dbReference type="ARBA" id="ARBA00005952"/>
    </source>
</evidence>
<dbReference type="SUPFAM" id="SSF48013">
    <property type="entry name" value="NusB-like"/>
    <property type="match status" value="1"/>
</dbReference>
<gene>
    <name evidence="6 9" type="primary">nusB</name>
    <name evidence="9" type="ORF">ACFPET_13350</name>
</gene>
<feature type="domain" description="NusB/RsmB/TIM44" evidence="8">
    <location>
        <begin position="17"/>
        <end position="146"/>
    </location>
</feature>
<evidence type="ECO:0000256" key="7">
    <source>
        <dbReference type="SAM" id="MobiDB-lite"/>
    </source>
</evidence>
<evidence type="ECO:0000313" key="10">
    <source>
        <dbReference type="Proteomes" id="UP001595823"/>
    </source>
</evidence>
<dbReference type="EMBL" id="JBHSDK010000016">
    <property type="protein sequence ID" value="MFC4336188.1"/>
    <property type="molecule type" value="Genomic_DNA"/>
</dbReference>
<feature type="region of interest" description="Disordered" evidence="7">
    <location>
        <begin position="148"/>
        <end position="177"/>
    </location>
</feature>
<keyword evidence="10" id="KW-1185">Reference proteome</keyword>
<protein>
    <recommendedName>
        <fullName evidence="6">Transcription antitermination protein NusB</fullName>
    </recommendedName>
    <alternativeName>
        <fullName evidence="6">Antitermination factor NusB</fullName>
    </alternativeName>
</protein>
<keyword evidence="5 6" id="KW-0804">Transcription</keyword>
<evidence type="ECO:0000256" key="3">
    <source>
        <dbReference type="ARBA" id="ARBA00022884"/>
    </source>
</evidence>
<dbReference type="PANTHER" id="PTHR11078">
    <property type="entry name" value="N UTILIZATION SUBSTANCE PROTEIN B-RELATED"/>
    <property type="match status" value="1"/>
</dbReference>
<comment type="similarity">
    <text evidence="1 6">Belongs to the NusB family.</text>
</comment>
<accession>A0ABV8U0H5</accession>
<keyword evidence="2 6" id="KW-0889">Transcription antitermination</keyword>
<dbReference type="InterPro" id="IPR011605">
    <property type="entry name" value="NusB_fam"/>
</dbReference>
<dbReference type="NCBIfam" id="TIGR01951">
    <property type="entry name" value="nusB"/>
    <property type="match status" value="1"/>
</dbReference>